<feature type="domain" description="BTB" evidence="2">
    <location>
        <begin position="1975"/>
        <end position="2042"/>
    </location>
</feature>
<proteinExistence type="predicted"/>
<protein>
    <recommendedName>
        <fullName evidence="2">BTB domain-containing protein</fullName>
    </recommendedName>
</protein>
<dbReference type="Pfam" id="PF00651">
    <property type="entry name" value="BTB"/>
    <property type="match status" value="1"/>
</dbReference>
<evidence type="ECO:0000313" key="3">
    <source>
        <dbReference type="EMBL" id="KAF7672941.1"/>
    </source>
</evidence>
<dbReference type="Gene3D" id="3.30.710.10">
    <property type="entry name" value="Potassium Channel Kv1.1, Chain A"/>
    <property type="match status" value="1"/>
</dbReference>
<keyword evidence="4" id="KW-1185">Reference proteome</keyword>
<dbReference type="InterPro" id="IPR011990">
    <property type="entry name" value="TPR-like_helical_dom_sf"/>
</dbReference>
<reference evidence="3" key="1">
    <citation type="submission" date="2020-01" db="EMBL/GenBank/DDBJ databases">
        <authorList>
            <person name="Feng Z.H.Z."/>
        </authorList>
    </citation>
    <scope>NUCLEOTIDE SEQUENCE</scope>
    <source>
        <strain evidence="3">CBS107.38</strain>
    </source>
</reference>
<organism evidence="3 4">
    <name type="scientific">Alternaria burnsii</name>
    <dbReference type="NCBI Taxonomy" id="1187904"/>
    <lineage>
        <taxon>Eukaryota</taxon>
        <taxon>Fungi</taxon>
        <taxon>Dikarya</taxon>
        <taxon>Ascomycota</taxon>
        <taxon>Pezizomycotina</taxon>
        <taxon>Dothideomycetes</taxon>
        <taxon>Pleosporomycetidae</taxon>
        <taxon>Pleosporales</taxon>
        <taxon>Pleosporineae</taxon>
        <taxon>Pleosporaceae</taxon>
        <taxon>Alternaria</taxon>
        <taxon>Alternaria sect. Alternaria</taxon>
    </lineage>
</organism>
<comment type="caution">
    <text evidence="3">The sequence shown here is derived from an EMBL/GenBank/DDBJ whole genome shotgun (WGS) entry which is preliminary data.</text>
</comment>
<name>A0A8H7ECU7_9PLEO</name>
<dbReference type="SUPFAM" id="SSF54695">
    <property type="entry name" value="POZ domain"/>
    <property type="match status" value="1"/>
</dbReference>
<dbReference type="GeneID" id="62207117"/>
<evidence type="ECO:0000256" key="1">
    <source>
        <dbReference type="SAM" id="MobiDB-lite"/>
    </source>
</evidence>
<dbReference type="RefSeq" id="XP_038783284.1">
    <property type="nucleotide sequence ID" value="XM_038933939.1"/>
</dbReference>
<reference evidence="3" key="2">
    <citation type="submission" date="2020-08" db="EMBL/GenBank/DDBJ databases">
        <title>Draft Genome Sequence of Cumin Blight Pathogen Alternaria burnsii.</title>
        <authorList>
            <person name="Feng Z."/>
        </authorList>
    </citation>
    <scope>NUCLEOTIDE SEQUENCE</scope>
    <source>
        <strain evidence="3">CBS107.38</strain>
    </source>
</reference>
<dbReference type="PANTHER" id="PTHR47843:SF5">
    <property type="entry name" value="BTB_POZ DOMAIN PROTEIN"/>
    <property type="match status" value="1"/>
</dbReference>
<dbReference type="PANTHER" id="PTHR47843">
    <property type="entry name" value="BTB DOMAIN-CONTAINING PROTEIN-RELATED"/>
    <property type="match status" value="1"/>
</dbReference>
<dbReference type="Gene3D" id="1.25.40.10">
    <property type="entry name" value="Tetratricopeptide repeat domain"/>
    <property type="match status" value="2"/>
</dbReference>
<evidence type="ECO:0000313" key="4">
    <source>
        <dbReference type="Proteomes" id="UP000596902"/>
    </source>
</evidence>
<dbReference type="PROSITE" id="PS50097">
    <property type="entry name" value="BTB"/>
    <property type="match status" value="1"/>
</dbReference>
<gene>
    <name evidence="3" type="ORF">GT037_008892</name>
</gene>
<accession>A0A8H7ECU7</accession>
<evidence type="ECO:0000259" key="2">
    <source>
        <dbReference type="PROSITE" id="PS50097"/>
    </source>
</evidence>
<dbReference type="CDD" id="cd18186">
    <property type="entry name" value="BTB_POZ_ZBTB_KLHL-like"/>
    <property type="match status" value="1"/>
</dbReference>
<dbReference type="InterPro" id="IPR000210">
    <property type="entry name" value="BTB/POZ_dom"/>
</dbReference>
<feature type="region of interest" description="Disordered" evidence="1">
    <location>
        <begin position="1067"/>
        <end position="1090"/>
    </location>
</feature>
<dbReference type="InterPro" id="IPR011333">
    <property type="entry name" value="SKP1/BTB/POZ_sf"/>
</dbReference>
<sequence>MPSHLTRVVFRNIIANEPLLYRGCRYRALRPRVVTQHGARSLPQTQRRTFFGDLFKQRRKLKPAEAPPGLSKMAEVSYAQANSVRPPKPSEVADAIKDFFAQRKGTFEDWHVASAHQAFQYLLGNPREDGQPWLSRQDLENVMEKLLDTSKRPEVLGNAHIMFGRLVVDQMAKLMEQQSDKGADEKKKKVEHMGIPLDMYTKWKQIQVLSLFGATTEARDMAVEAFKYDATASSRIRHTILAAWHTILGGVTREGDLNEVSKTIDAFEEASIPLTKPAQNKLVSFYAERRDLDKAKYWYAQPVYTKLNQEPTQPLGSTSSALLKACAAEGDLTFGQQVIATMLKDDMPSKDSWDAIFLWSVAIGKGPDEIARMMDVLVRRNDEARRKDPTTPVIRPDTTTINALVEHCMSKQDPYMAERYIVLGEKRGIHPDETTYMMQMQYRISVGDLDGARAAYFNLQGFFSGDKRSVAVINELIRVLCVSKQHHFDELMAMVDDLHERKANFDPETVAALTLLHLRRGEIHDAMDLLQVHAHQYSPEQRTTIQDALRVFIHDGETSTADAWDGYQILRNVFPETPREVRIPIMNEFFSRNRSDMACHVFFHMRNHVSPTHTATRDVYIAAFTGFARCQDAESLELAHNQLKLDLNVEMDTQLRNALMLAYASTGENRKALGFWREICESREGPSYNSLAIAFRATEGTHAGSEHARAIWKRLREQDVEIDKRIWTAYLCAVARNHNHDEALQLVESVEEDWGWRPDLDIPPLFRSVRRLIEQLVMRVHNLLAGLLGLVGLAIAAPTPQSSAIQLAPDVSHPTVESELVPGAPPQCSILDPEKWLLHVCGSHTTGITNLLGLNLLNHCTALSLNVKHEVTTTSQSDGIICYFYDGSNHCNSEYMIAIVNRHTDIPAPFGKRAEFVMCRKKQMGDAAEIEARGEDESSPDLDSFVQPDESRALVSPVSNCITPDSRNHFLNICTEDSYGNAFPNRWIDTCVQLSPNVAHHVTIIVQKAGLMCKFYDDSNGCSGNVRYITRTIDKPHRFEPPAEFGNNLKYALCRRGEWKRDAGELKPETHDEDVSLNTTIDQPTGADTNEVTTSTKTKYLLARISSDITSIELKENSMYVCTRLSDRVGRRVTHTTQHNFAACQFFASSCDGVPVLTLKPNMFGYLDQAISSDVGSQITHVKCGIYGFPKVSVRDEDTSSKIPVHTASKADLPLIAQIISSTTSMDIDEGLANRCKKLNNHVARDVKYTSLRYDIICAFYENNGCGAGRKPLVVIRPKDAAYSDEPMASDLGKKMTHVKCGIWNMPDETEMPHGSIDMYARDEDAFAAAADIIYATDPDTADDSGITDVVYATHMYADTRVSSIEESALGQCYRLPNKTIKQVTWIEQPQGYVCDYYQRDCQDGDVLRTLDTRKAKWSYPTELEVGMQIEYAMCKHSFEKRDVSVITEGPVVNSPLSVVASSLVTLDSQIPKLPALERGQLHIGEDIHNKQIRAVVNALNGCVNFPTRQYPNSTRTLDQSGLTICKYYAEAECAEPLMLDALNDEEKDWKIRSDFAQKINSAKCTIFESVAPASIQARFPEPTLEWGQLRVGEGLGNTHIRKVVSALNGCVDFPTPMYPDSIHFLEQSGRSECLFYSKSACPGAPVFHTMNPEEKDLKQPTELVQQISSAQCTVLESIDIPPASIQTRSELLPQVKASDIQVAVGHSVSALSTSFLKVADLYICNGTSLDPAHCTVLHTLNQCVAFPGPFAYQAKVITQAKGSLCKYYTKPGCMDGDLYFSYMSNPTQDARLSGWGVVKLAGVWCGGTGATSTADVSAVNTHASIDSSTVVPSNLAKRGNPFYHWSTSPGSTSICRQRNFAFCTNNAVNALHQCVSFAPADQGPASMIQYAGVYCKCDNASEPLQPLPITHVPPILVQLALNMEPATQTPGDVKVVPTTPHVKATQTIDAGHTPPTPSKPKTKEITPILNYETTDFTVICEGQRFATHKGVLEASSPYFARMFRFHGSESNDKEVEIPDVDAITMKHVLDFMYTSTYQFLEGTPIPSTDYCNHSTFALFHGPNKGPQIFKRKCPCAGKSLSASHLLLHVHVYTVADYFDMDDLKVYARQGVVDILHVYWQYKGLDLADALEEAFTSTPDDDTGIRDVLVDAMKEHPGLVVDEGDVEDWLEEHPEVRERVNWDDYMKPLKRGDRT</sequence>
<dbReference type="EMBL" id="JAAABM010000014">
    <property type="protein sequence ID" value="KAF7672941.1"/>
    <property type="molecule type" value="Genomic_DNA"/>
</dbReference>
<feature type="compositionally biased region" description="Polar residues" evidence="1">
    <location>
        <begin position="1076"/>
        <end position="1090"/>
    </location>
</feature>
<dbReference type="SMART" id="SM00225">
    <property type="entry name" value="BTB"/>
    <property type="match status" value="1"/>
</dbReference>
<dbReference type="Proteomes" id="UP000596902">
    <property type="component" value="Unassembled WGS sequence"/>
</dbReference>